<dbReference type="GO" id="GO:0003677">
    <property type="term" value="F:DNA binding"/>
    <property type="evidence" value="ECO:0007669"/>
    <property type="project" value="UniProtKB-KW"/>
</dbReference>
<dbReference type="Gene3D" id="1.10.10.10">
    <property type="entry name" value="Winged helix-like DNA-binding domain superfamily/Winged helix DNA-binding domain"/>
    <property type="match status" value="1"/>
</dbReference>
<dbReference type="OrthoDB" id="9795923at2"/>
<dbReference type="AlphaFoldDB" id="A0A366H3N8"/>
<evidence type="ECO:0000313" key="3">
    <source>
        <dbReference type="Proteomes" id="UP000253426"/>
    </source>
</evidence>
<dbReference type="PANTHER" id="PTHR33221:SF4">
    <property type="entry name" value="HTH-TYPE TRANSCRIPTIONAL REPRESSOR NSRR"/>
    <property type="match status" value="1"/>
</dbReference>
<dbReference type="InterPro" id="IPR036388">
    <property type="entry name" value="WH-like_DNA-bd_sf"/>
</dbReference>
<name>A0A366H3N8_9BACT</name>
<dbReference type="InterPro" id="IPR000944">
    <property type="entry name" value="Tscrpt_reg_Rrf2"/>
</dbReference>
<dbReference type="InterPro" id="IPR036390">
    <property type="entry name" value="WH_DNA-bd_sf"/>
</dbReference>
<evidence type="ECO:0000313" key="2">
    <source>
        <dbReference type="EMBL" id="RBP35685.1"/>
    </source>
</evidence>
<dbReference type="Proteomes" id="UP000253426">
    <property type="component" value="Unassembled WGS sequence"/>
</dbReference>
<proteinExistence type="predicted"/>
<dbReference type="EMBL" id="QNRR01000020">
    <property type="protein sequence ID" value="RBP35685.1"/>
    <property type="molecule type" value="Genomic_DNA"/>
</dbReference>
<dbReference type="RefSeq" id="WP_113962231.1">
    <property type="nucleotide sequence ID" value="NZ_QNRR01000020.1"/>
</dbReference>
<protein>
    <submittedName>
        <fullName evidence="2">BadM/Rrf2 family transcriptional regulator</fullName>
    </submittedName>
</protein>
<dbReference type="GO" id="GO:0003700">
    <property type="term" value="F:DNA-binding transcription factor activity"/>
    <property type="evidence" value="ECO:0007669"/>
    <property type="project" value="TreeGrafter"/>
</dbReference>
<evidence type="ECO:0000256" key="1">
    <source>
        <dbReference type="ARBA" id="ARBA00023125"/>
    </source>
</evidence>
<comment type="caution">
    <text evidence="2">The sequence shown here is derived from an EMBL/GenBank/DDBJ whole genome shotgun (WGS) entry which is preliminary data.</text>
</comment>
<accession>A0A366H3N8</accession>
<dbReference type="SUPFAM" id="SSF46785">
    <property type="entry name" value="Winged helix' DNA-binding domain"/>
    <property type="match status" value="1"/>
</dbReference>
<keyword evidence="1" id="KW-0238">DNA-binding</keyword>
<dbReference type="PROSITE" id="PS51197">
    <property type="entry name" value="HTH_RRF2_2"/>
    <property type="match status" value="1"/>
</dbReference>
<dbReference type="PANTHER" id="PTHR33221">
    <property type="entry name" value="WINGED HELIX-TURN-HELIX TRANSCRIPTIONAL REGULATOR, RRF2 FAMILY"/>
    <property type="match status" value="1"/>
</dbReference>
<sequence length="165" mass="18372">MELSRFSDYSLRVLIYAAARENQKVTLSELAQAYRISHHHLVKIVHYLGKVGFLSNRRGRSGGIQLGKKPGDIRVGDVIRQTETHFNLAECFNPATDMCRISPTCRLKGVFHEARDAFLDVLDHYTLEDLVQNRGPILRLLTLNGTTPPPPAAAAAMAAPLEVPR</sequence>
<dbReference type="GO" id="GO:0005829">
    <property type="term" value="C:cytosol"/>
    <property type="evidence" value="ECO:0007669"/>
    <property type="project" value="TreeGrafter"/>
</dbReference>
<dbReference type="Pfam" id="PF02082">
    <property type="entry name" value="Rrf2"/>
    <property type="match status" value="1"/>
</dbReference>
<reference evidence="2 3" key="1">
    <citation type="submission" date="2018-06" db="EMBL/GenBank/DDBJ databases">
        <title>Genomic Encyclopedia of Type Strains, Phase IV (KMG-IV): sequencing the most valuable type-strain genomes for metagenomic binning, comparative biology and taxonomic classification.</title>
        <authorList>
            <person name="Goeker M."/>
        </authorList>
    </citation>
    <scope>NUCLEOTIDE SEQUENCE [LARGE SCALE GENOMIC DNA]</scope>
    <source>
        <strain evidence="2 3">DSM 25532</strain>
    </source>
</reference>
<gene>
    <name evidence="2" type="ORF">DES53_12054</name>
</gene>
<organism evidence="2 3">
    <name type="scientific">Roseimicrobium gellanilyticum</name>
    <dbReference type="NCBI Taxonomy" id="748857"/>
    <lineage>
        <taxon>Bacteria</taxon>
        <taxon>Pseudomonadati</taxon>
        <taxon>Verrucomicrobiota</taxon>
        <taxon>Verrucomicrobiia</taxon>
        <taxon>Verrucomicrobiales</taxon>
        <taxon>Verrucomicrobiaceae</taxon>
        <taxon>Roseimicrobium</taxon>
    </lineage>
</organism>
<dbReference type="NCBIfam" id="TIGR00738">
    <property type="entry name" value="rrf2_super"/>
    <property type="match status" value="1"/>
</dbReference>
<keyword evidence="3" id="KW-1185">Reference proteome</keyword>